<feature type="region of interest" description="Disordered" evidence="6">
    <location>
        <begin position="559"/>
        <end position="599"/>
    </location>
</feature>
<dbReference type="Gene3D" id="1.25.40.10">
    <property type="entry name" value="Tetratricopeptide repeat domain"/>
    <property type="match status" value="1"/>
</dbReference>
<evidence type="ECO:0000256" key="5">
    <source>
        <dbReference type="PROSITE-ProRule" id="PRU00339"/>
    </source>
</evidence>
<dbReference type="PANTHER" id="PTHR46423">
    <property type="entry name" value="RNA POLYMERASE II-ASSOCIATED PROTEIN 3"/>
    <property type="match status" value="1"/>
</dbReference>
<dbReference type="KEGG" id="phu:Phum_PHUM308560"/>
<dbReference type="HOGENOM" id="CLU_298495_0_0_1"/>
<dbReference type="Pfam" id="PF13414">
    <property type="entry name" value="TPR_11"/>
    <property type="match status" value="1"/>
</dbReference>
<dbReference type="STRING" id="121224.E0VMF1"/>
<dbReference type="Pfam" id="PF13365">
    <property type="entry name" value="Trypsin_2"/>
    <property type="match status" value="1"/>
</dbReference>
<sequence>MAKASTNMETVLLCSKSKNENKKNNSYRCSGLLIGDRFVITTGIILIPFLNNEYFDLINNCNYSKLKMFDTNPMKKIGVWREIVDRTDVAKSKSSIIEATSRLVAIWKCPLVERTLRNVFFDWTIEHGCTGEKSLDNDEIRVSKQLLSIFAILELEDERYGNVGESRIASTLTMTLEKFLTRPVVRGREIKIISTPFGNDLFINSLSSGIISNLVGIENCLILTDARTVPGCEGAPIFSSMKSRYDDNNNLIGLVICPLTWCKDVNSDIPKDLDEIVVLICNNNNIWGSGIVLNSKTVLTCSHVLKNVSEVSVFYKKKHHSCKIVYKTDDDVPYDLGIVQSENEIFTNFIKFSKEFPTIGDEVIAVGFPFFSDKYDVNIRPSLSKGSISLIKSNMIQTTCCIQSGFSGGPLLKNGQLIGVIVSNTRDLGTGAHFPHINFVISSKAFEDVIVKYLETNNVELLKKLKSLKIQMDVKNNMQDLQNFALDLNNWEKEMKKKEMELNNEKPVATNYPPPPRNKIKRNKPNIEKNSSSKTKKISGYDYSAWDKYDVDKACAELDSEENDNKNEEKNVDIVKSEKKDGDNENENDSEDEDDNKNSLIDQAYYEKEMGNQFVKKEQWDDAVQCYTKAINLDSKNAIYYANRSLCFLKLKNFKCAEVDATTALQLDNKYVKAFQRRGYARLALGQLQEAKVDFEEVLKIEPKNSLMSLEISKINSKLNKEMKLAQSEKDKTSFNPKNIFKNEKEKTITVSKKTKESEKVLSSDNVSKKNFNKNSEKVIKKESTLDISKVHQNRGDGDKASSPTKKTDTEGSEIFGKLPDNCHLIYPIQIPPHKRSKKPLRRINIVEVSEEKYGRAMYDFLQKNSETLNLKSESVSNIQKENVTCQKIIQVPVTNENYTLDIPKTSVQFQNCWKKISGKLPQIFNNSLESDLFSEIITFLASDCKEKNLDVVYSILLDLTNVKRFSSMILFMSKEDKDSLKKCLSDISEIKTKEEICNIQKLYELK</sequence>
<dbReference type="SUPFAM" id="SSF50494">
    <property type="entry name" value="Trypsin-like serine proteases"/>
    <property type="match status" value="2"/>
</dbReference>
<keyword evidence="8" id="KW-0346">Stress response</keyword>
<dbReference type="InterPro" id="IPR051966">
    <property type="entry name" value="RPAP3"/>
</dbReference>
<feature type="compositionally biased region" description="Basic and acidic residues" evidence="6">
    <location>
        <begin position="794"/>
        <end position="810"/>
    </location>
</feature>
<reference evidence="8" key="1">
    <citation type="submission" date="2007-04" db="EMBL/GenBank/DDBJ databases">
        <title>Annotation of Pediculus humanus corporis strain USDA.</title>
        <authorList>
            <person name="Kirkness E."/>
            <person name="Hannick L."/>
            <person name="Hass B."/>
            <person name="Bruggner R."/>
            <person name="Lawson D."/>
            <person name="Bidwell S."/>
            <person name="Joardar V."/>
            <person name="Caler E."/>
            <person name="Walenz B."/>
            <person name="Inman J."/>
            <person name="Schobel S."/>
            <person name="Galinsky K."/>
            <person name="Amedeo P."/>
            <person name="Strausberg R."/>
        </authorList>
    </citation>
    <scope>NUCLEOTIDE SEQUENCE</scope>
    <source>
        <strain evidence="8">USDA</strain>
    </source>
</reference>
<evidence type="ECO:0000313" key="10">
    <source>
        <dbReference type="Proteomes" id="UP000009046"/>
    </source>
</evidence>
<dbReference type="MEROPS" id="S01.286"/>
<evidence type="ECO:0000256" key="1">
    <source>
        <dbReference type="ARBA" id="ARBA00022737"/>
    </source>
</evidence>
<dbReference type="PANTHER" id="PTHR46423:SF1">
    <property type="entry name" value="RNA POLYMERASE II-ASSOCIATED PROTEIN 3"/>
    <property type="match status" value="1"/>
</dbReference>
<dbReference type="EMBL" id="DS235307">
    <property type="protein sequence ID" value="EEB14557.1"/>
    <property type="molecule type" value="Genomic_DNA"/>
</dbReference>
<protein>
    <recommendedName>
        <fullName evidence="4">RNA polymerase II-associated protein 3</fullName>
    </recommendedName>
</protein>
<dbReference type="InterPro" id="IPR043504">
    <property type="entry name" value="Peptidase_S1_PA_chymotrypsin"/>
</dbReference>
<dbReference type="Pfam" id="PF13877">
    <property type="entry name" value="RPAP3_C"/>
    <property type="match status" value="1"/>
</dbReference>
<dbReference type="EnsemblMetazoa" id="PHUM308560-RA">
    <property type="protein sequence ID" value="PHUM308560-PA"/>
    <property type="gene ID" value="PHUM308560"/>
</dbReference>
<evidence type="ECO:0000256" key="3">
    <source>
        <dbReference type="ARBA" id="ARBA00038275"/>
    </source>
</evidence>
<feature type="repeat" description="TPR" evidence="5">
    <location>
        <begin position="604"/>
        <end position="637"/>
    </location>
</feature>
<dbReference type="Proteomes" id="UP000009046">
    <property type="component" value="Unassembled WGS sequence"/>
</dbReference>
<dbReference type="GO" id="GO:0101031">
    <property type="term" value="C:protein folding chaperone complex"/>
    <property type="evidence" value="ECO:0007669"/>
    <property type="project" value="TreeGrafter"/>
</dbReference>
<dbReference type="InterPro" id="IPR019734">
    <property type="entry name" value="TPR_rpt"/>
</dbReference>
<proteinExistence type="inferred from homology"/>
<dbReference type="Pfam" id="PF13181">
    <property type="entry name" value="TPR_8"/>
    <property type="match status" value="1"/>
</dbReference>
<dbReference type="VEuPathDB" id="VectorBase:PHUM308560"/>
<organism>
    <name type="scientific">Pediculus humanus subsp. corporis</name>
    <name type="common">Body louse</name>
    <dbReference type="NCBI Taxonomy" id="121224"/>
    <lineage>
        <taxon>Eukaryota</taxon>
        <taxon>Metazoa</taxon>
        <taxon>Ecdysozoa</taxon>
        <taxon>Arthropoda</taxon>
        <taxon>Hexapoda</taxon>
        <taxon>Insecta</taxon>
        <taxon>Pterygota</taxon>
        <taxon>Neoptera</taxon>
        <taxon>Paraneoptera</taxon>
        <taxon>Psocodea</taxon>
        <taxon>Troctomorpha</taxon>
        <taxon>Phthiraptera</taxon>
        <taxon>Anoplura</taxon>
        <taxon>Pediculidae</taxon>
        <taxon>Pediculus</taxon>
    </lineage>
</organism>
<feature type="region of interest" description="Disordered" evidence="6">
    <location>
        <begin position="499"/>
        <end position="535"/>
    </location>
</feature>
<dbReference type="InterPro" id="IPR011990">
    <property type="entry name" value="TPR-like_helical_dom_sf"/>
</dbReference>
<reference evidence="9" key="3">
    <citation type="submission" date="2021-02" db="UniProtKB">
        <authorList>
            <consortium name="EnsemblMetazoa"/>
        </authorList>
    </citation>
    <scope>IDENTIFICATION</scope>
    <source>
        <strain evidence="9">USDA</strain>
    </source>
</reference>
<dbReference type="Gene3D" id="2.40.10.10">
    <property type="entry name" value="Trypsin-like serine proteases"/>
    <property type="match status" value="2"/>
</dbReference>
<evidence type="ECO:0000313" key="8">
    <source>
        <dbReference type="EMBL" id="EEB14557.1"/>
    </source>
</evidence>
<dbReference type="eggNOG" id="KOG4648">
    <property type="taxonomic scope" value="Eukaryota"/>
</dbReference>
<evidence type="ECO:0000256" key="4">
    <source>
        <dbReference type="ARBA" id="ARBA00040133"/>
    </source>
</evidence>
<comment type="similarity">
    <text evidence="3">Belongs to the RPAP3 family.</text>
</comment>
<keyword evidence="1" id="KW-0677">Repeat</keyword>
<dbReference type="InParanoid" id="E0VMF1"/>
<dbReference type="SMART" id="SM00028">
    <property type="entry name" value="TPR"/>
    <property type="match status" value="3"/>
</dbReference>
<evidence type="ECO:0000313" key="9">
    <source>
        <dbReference type="EnsemblMetazoa" id="PHUM308560-PA"/>
    </source>
</evidence>
<feature type="compositionally biased region" description="Basic and acidic residues" evidence="6">
    <location>
        <begin position="563"/>
        <end position="583"/>
    </location>
</feature>
<dbReference type="AlphaFoldDB" id="E0VMF1"/>
<feature type="compositionally biased region" description="Acidic residues" evidence="6">
    <location>
        <begin position="584"/>
        <end position="595"/>
    </location>
</feature>
<reference evidence="8" key="2">
    <citation type="submission" date="2007-04" db="EMBL/GenBank/DDBJ databases">
        <title>The genome of the human body louse.</title>
        <authorList>
            <consortium name="The Human Body Louse Genome Consortium"/>
            <person name="Kirkness E."/>
            <person name="Walenz B."/>
            <person name="Hass B."/>
            <person name="Bruggner R."/>
            <person name="Strausberg R."/>
        </authorList>
    </citation>
    <scope>NUCLEOTIDE SEQUENCE</scope>
    <source>
        <strain evidence="8">USDA</strain>
    </source>
</reference>
<dbReference type="OrthoDB" id="2942533at2759"/>
<feature type="repeat" description="TPR" evidence="5">
    <location>
        <begin position="672"/>
        <end position="705"/>
    </location>
</feature>
<evidence type="ECO:0000256" key="2">
    <source>
        <dbReference type="ARBA" id="ARBA00022803"/>
    </source>
</evidence>
<feature type="region of interest" description="Disordered" evidence="6">
    <location>
        <begin position="783"/>
        <end position="812"/>
    </location>
</feature>
<dbReference type="PROSITE" id="PS50005">
    <property type="entry name" value="TPR"/>
    <property type="match status" value="2"/>
</dbReference>
<dbReference type="RefSeq" id="XP_002427295.1">
    <property type="nucleotide sequence ID" value="XM_002427250.1"/>
</dbReference>
<dbReference type="EMBL" id="AAZO01003584">
    <property type="status" value="NOT_ANNOTATED_CDS"/>
    <property type="molecule type" value="Genomic_DNA"/>
</dbReference>
<evidence type="ECO:0000259" key="7">
    <source>
        <dbReference type="Pfam" id="PF13877"/>
    </source>
</evidence>
<dbReference type="InterPro" id="IPR025986">
    <property type="entry name" value="RPAP3-like_C"/>
</dbReference>
<evidence type="ECO:0000256" key="6">
    <source>
        <dbReference type="SAM" id="MobiDB-lite"/>
    </source>
</evidence>
<dbReference type="eggNOG" id="KOG1320">
    <property type="taxonomic scope" value="Eukaryota"/>
</dbReference>
<keyword evidence="10" id="KW-1185">Reference proteome</keyword>
<accession>E0VMF1</accession>
<gene>
    <name evidence="9" type="primary">8235797</name>
    <name evidence="8" type="ORF">Phum_PHUM308560</name>
</gene>
<dbReference type="InterPro" id="IPR009003">
    <property type="entry name" value="Peptidase_S1_PA"/>
</dbReference>
<keyword evidence="2 5" id="KW-0802">TPR repeat</keyword>
<dbReference type="GeneID" id="8235797"/>
<name>E0VMF1_PEDHC</name>
<dbReference type="SUPFAM" id="SSF48452">
    <property type="entry name" value="TPR-like"/>
    <property type="match status" value="1"/>
</dbReference>
<feature type="domain" description="RNA-polymerase II-associated protein 3-like C-terminal" evidence="7">
    <location>
        <begin position="919"/>
        <end position="978"/>
    </location>
</feature>
<dbReference type="CTD" id="8235797"/>
<dbReference type="EMBL" id="AAZO01003583">
    <property type="status" value="NOT_ANNOTATED_CDS"/>
    <property type="molecule type" value="Genomic_DNA"/>
</dbReference>